<dbReference type="EMBL" id="CP014247">
    <property type="protein sequence ID" value="AMD22351.1"/>
    <property type="molecule type" value="Genomic_DNA"/>
</dbReference>
<name>A0A120K2R6_9SACH</name>
<dbReference type="GeneID" id="28725700"/>
<proteinExistence type="predicted"/>
<evidence type="ECO:0000313" key="1">
    <source>
        <dbReference type="EMBL" id="AMD22351.1"/>
    </source>
</evidence>
<gene>
    <name evidence="1" type="ORF">AW171_hschr74385</name>
</gene>
<evidence type="ECO:0000313" key="2">
    <source>
        <dbReference type="Proteomes" id="UP000243052"/>
    </source>
</evidence>
<dbReference type="AlphaFoldDB" id="A0A120K2R6"/>
<sequence>MFKLKLLQRAASSTRTTTVALHHGRLICTPLHSTCHGRYYSESRDSNNNFANSAITKLMQQLQSSPKAKEAFDVVTRILLDKKLIDINSTKRPDTWQMIKLLIDPDVRAAMKNLSGKLHEAGIKLRKEDITTLMQLFKLNKK</sequence>
<protein>
    <submittedName>
        <fullName evidence="1">HGR012Wp</fullName>
    </submittedName>
</protein>
<keyword evidence="2" id="KW-1185">Reference proteome</keyword>
<dbReference type="Proteomes" id="UP000243052">
    <property type="component" value="Chromosome vii"/>
</dbReference>
<dbReference type="RefSeq" id="XP_017989347.1">
    <property type="nucleotide sequence ID" value="XM_018133858.1"/>
</dbReference>
<dbReference type="OrthoDB" id="10008801at2759"/>
<reference evidence="1 2" key="1">
    <citation type="submission" date="2016-01" db="EMBL/GenBank/DDBJ databases">
        <title>Genome sequence of the yeast Holleya sinecauda.</title>
        <authorList>
            <person name="Dietrich F.S."/>
        </authorList>
    </citation>
    <scope>NUCLEOTIDE SEQUENCE [LARGE SCALE GENOMIC DNA]</scope>
    <source>
        <strain evidence="1 2">ATCC 58844</strain>
    </source>
</reference>
<accession>A0A120K2R6</accession>
<organism evidence="1 2">
    <name type="scientific">Eremothecium sinecaudum</name>
    <dbReference type="NCBI Taxonomy" id="45286"/>
    <lineage>
        <taxon>Eukaryota</taxon>
        <taxon>Fungi</taxon>
        <taxon>Dikarya</taxon>
        <taxon>Ascomycota</taxon>
        <taxon>Saccharomycotina</taxon>
        <taxon>Saccharomycetes</taxon>
        <taxon>Saccharomycetales</taxon>
        <taxon>Saccharomycetaceae</taxon>
        <taxon>Eremothecium</taxon>
    </lineage>
</organism>